<dbReference type="RefSeq" id="WP_014744800.1">
    <property type="nucleotide sequence ID" value="NC_017956.1"/>
</dbReference>
<keyword evidence="3 6" id="KW-0813">Transport</keyword>
<dbReference type="eggNOG" id="COG0803">
    <property type="taxonomic scope" value="Bacteria"/>
</dbReference>
<organism evidence="9 10">
    <name type="scientific">Tistrella mobilis (strain KA081020-065)</name>
    <dbReference type="NCBI Taxonomy" id="1110502"/>
    <lineage>
        <taxon>Bacteria</taxon>
        <taxon>Pseudomonadati</taxon>
        <taxon>Pseudomonadota</taxon>
        <taxon>Alphaproteobacteria</taxon>
        <taxon>Geminicoccales</taxon>
        <taxon>Geminicoccaceae</taxon>
        <taxon>Tistrella</taxon>
    </lineage>
</organism>
<evidence type="ECO:0000256" key="5">
    <source>
        <dbReference type="ARBA" id="ARBA00022729"/>
    </source>
</evidence>
<dbReference type="SUPFAM" id="SSF53807">
    <property type="entry name" value="Helical backbone' metal receptor"/>
    <property type="match status" value="1"/>
</dbReference>
<evidence type="ECO:0000256" key="2">
    <source>
        <dbReference type="ARBA" id="ARBA00011028"/>
    </source>
</evidence>
<dbReference type="InterPro" id="IPR006127">
    <property type="entry name" value="ZnuA-like"/>
</dbReference>
<evidence type="ECO:0000313" key="9">
    <source>
        <dbReference type="EMBL" id="AFK53121.1"/>
    </source>
</evidence>
<dbReference type="PATRIC" id="fig|1110502.3.peg.1322"/>
<evidence type="ECO:0000256" key="7">
    <source>
        <dbReference type="SAM" id="MobiDB-lite"/>
    </source>
</evidence>
<evidence type="ECO:0000256" key="4">
    <source>
        <dbReference type="ARBA" id="ARBA00022723"/>
    </source>
</evidence>
<evidence type="ECO:0000313" key="10">
    <source>
        <dbReference type="Proteomes" id="UP000005258"/>
    </source>
</evidence>
<evidence type="ECO:0000256" key="3">
    <source>
        <dbReference type="ARBA" id="ARBA00022448"/>
    </source>
</evidence>
<dbReference type="GO" id="GO:0046872">
    <property type="term" value="F:metal ion binding"/>
    <property type="evidence" value="ECO:0007669"/>
    <property type="project" value="UniProtKB-KW"/>
</dbReference>
<dbReference type="InterPro" id="IPR006129">
    <property type="entry name" value="AdhesinB"/>
</dbReference>
<dbReference type="AlphaFoldDB" id="I3TK33"/>
<proteinExistence type="inferred from homology"/>
<comment type="similarity">
    <text evidence="2 6">Belongs to the bacterial solute-binding protein 9 family.</text>
</comment>
<feature type="compositionally biased region" description="Basic and acidic residues" evidence="7">
    <location>
        <begin position="126"/>
        <end position="148"/>
    </location>
</feature>
<keyword evidence="10" id="KW-1185">Reference proteome</keyword>
<evidence type="ECO:0000256" key="8">
    <source>
        <dbReference type="SAM" id="SignalP"/>
    </source>
</evidence>
<dbReference type="Pfam" id="PF01297">
    <property type="entry name" value="ZnuA"/>
    <property type="match status" value="1"/>
</dbReference>
<protein>
    <submittedName>
        <fullName evidence="9">Periplasmic solute binding protein</fullName>
    </submittedName>
</protein>
<dbReference type="EMBL" id="CP003236">
    <property type="protein sequence ID" value="AFK53121.1"/>
    <property type="molecule type" value="Genomic_DNA"/>
</dbReference>
<dbReference type="InterPro" id="IPR006128">
    <property type="entry name" value="Lipoprotein_PsaA-like"/>
</dbReference>
<name>I3TK33_TISMK</name>
<dbReference type="KEGG" id="tmo:TMO_1282"/>
<feature type="chain" id="PRO_5003680222" evidence="8">
    <location>
        <begin position="27"/>
        <end position="321"/>
    </location>
</feature>
<keyword evidence="5 8" id="KW-0732">Signal</keyword>
<sequence>MINRRHLLAAGTLAVLALRLPVPALAADEPIKVVASFSILGDMVQEVGGDRVRVTTLVGPDGDAHVWQPAPADARTVADADLVVMNGLGFEGWMDRLVQASGYDGPVAVATTGIVPRKMAEEEDHDHDHDHAGGDDHDHDHDHHHGGTDPHAWQSLTNARIYVHNVLEALIAADSDDKPVFEANAAAYLKKIDALDARIRAEIASVPAERRKVVTSHDAFGYFEAAYGVEFLAPVGVSTEAEASAGDVAKLIDQIRAEKIPAVFMENISDPRLLERIASETDATIGGTLYSDALSPADGPAATYLDMMDYNVRTLVAALRI</sequence>
<feature type="region of interest" description="Disordered" evidence="7">
    <location>
        <begin position="121"/>
        <end position="151"/>
    </location>
</feature>
<dbReference type="STRING" id="1110502.TMO_1282"/>
<dbReference type="InterPro" id="IPR006311">
    <property type="entry name" value="TAT_signal"/>
</dbReference>
<feature type="signal peptide" evidence="8">
    <location>
        <begin position="1"/>
        <end position="26"/>
    </location>
</feature>
<keyword evidence="4" id="KW-0479">Metal-binding</keyword>
<dbReference type="GO" id="GO:0030001">
    <property type="term" value="P:metal ion transport"/>
    <property type="evidence" value="ECO:0007669"/>
    <property type="project" value="InterPro"/>
</dbReference>
<dbReference type="GO" id="GO:0007155">
    <property type="term" value="P:cell adhesion"/>
    <property type="evidence" value="ECO:0007669"/>
    <property type="project" value="InterPro"/>
</dbReference>
<dbReference type="HOGENOM" id="CLU_016838_1_1_5"/>
<dbReference type="CDD" id="cd01137">
    <property type="entry name" value="PsaA"/>
    <property type="match status" value="1"/>
</dbReference>
<evidence type="ECO:0000256" key="6">
    <source>
        <dbReference type="RuleBase" id="RU003512"/>
    </source>
</evidence>
<accession>I3TK33</accession>
<gene>
    <name evidence="9" type="ordered locus">TMO_1282</name>
</gene>
<dbReference type="InterPro" id="IPR050492">
    <property type="entry name" value="Bact_metal-bind_prot9"/>
</dbReference>
<dbReference type="PROSITE" id="PS51318">
    <property type="entry name" value="TAT"/>
    <property type="match status" value="1"/>
</dbReference>
<evidence type="ECO:0000256" key="1">
    <source>
        <dbReference type="ARBA" id="ARBA00004196"/>
    </source>
</evidence>
<dbReference type="PRINTS" id="PR00691">
    <property type="entry name" value="ADHESINB"/>
</dbReference>
<dbReference type="PRINTS" id="PR00690">
    <property type="entry name" value="ADHESNFAMILY"/>
</dbReference>
<dbReference type="PANTHER" id="PTHR42953:SF1">
    <property type="entry name" value="METAL-BINDING PROTEIN HI_0362-RELATED"/>
    <property type="match status" value="1"/>
</dbReference>
<dbReference type="Proteomes" id="UP000005258">
    <property type="component" value="Chromosome"/>
</dbReference>
<reference evidence="9 10" key="1">
    <citation type="journal article" date="2012" name="J. Am. Chem. Soc.">
        <title>Bacterial biosynthesis and maturation of the didemnin anti-cancer agents.</title>
        <authorList>
            <person name="Xu Y."/>
            <person name="Kersten R.D."/>
            <person name="Nam S.J."/>
            <person name="Lu L."/>
            <person name="Al-Suwailem A.M."/>
            <person name="Zheng H."/>
            <person name="Fenical W."/>
            <person name="Dorrestein P.C."/>
            <person name="Moore B.S."/>
            <person name="Qian P.Y."/>
        </authorList>
    </citation>
    <scope>NUCLEOTIDE SEQUENCE [LARGE SCALE GENOMIC DNA]</scope>
    <source>
        <strain evidence="9 10">KA081020-065</strain>
    </source>
</reference>
<dbReference type="Gene3D" id="3.40.50.1980">
    <property type="entry name" value="Nitrogenase molybdenum iron protein domain"/>
    <property type="match status" value="2"/>
</dbReference>
<dbReference type="PANTHER" id="PTHR42953">
    <property type="entry name" value="HIGH-AFFINITY ZINC UPTAKE SYSTEM PROTEIN ZNUA-RELATED"/>
    <property type="match status" value="1"/>
</dbReference>
<dbReference type="GO" id="GO:0030313">
    <property type="term" value="C:cell envelope"/>
    <property type="evidence" value="ECO:0007669"/>
    <property type="project" value="UniProtKB-SubCell"/>
</dbReference>
<comment type="subcellular location">
    <subcellularLocation>
        <location evidence="1">Cell envelope</location>
    </subcellularLocation>
</comment>